<evidence type="ECO:0000259" key="1">
    <source>
        <dbReference type="Pfam" id="PF07883"/>
    </source>
</evidence>
<protein>
    <recommendedName>
        <fullName evidence="1">Cupin type-2 domain-containing protein</fullName>
    </recommendedName>
</protein>
<evidence type="ECO:0000313" key="2">
    <source>
        <dbReference type="EMBL" id="MPN40622.1"/>
    </source>
</evidence>
<dbReference type="AlphaFoldDB" id="A0A645HQ94"/>
<dbReference type="SUPFAM" id="SSF51182">
    <property type="entry name" value="RmlC-like cupins"/>
    <property type="match status" value="1"/>
</dbReference>
<dbReference type="PANTHER" id="PTHR43346:SF1">
    <property type="entry name" value="QUERCETIN 2,3-DIOXYGENASE-RELATED"/>
    <property type="match status" value="1"/>
</dbReference>
<accession>A0A645HQ94</accession>
<feature type="domain" description="Cupin type-2" evidence="1">
    <location>
        <begin position="5"/>
        <end position="80"/>
    </location>
</feature>
<dbReference type="CDD" id="cd02223">
    <property type="entry name" value="cupin_Bh2720-like"/>
    <property type="match status" value="1"/>
</dbReference>
<dbReference type="InterPro" id="IPR052538">
    <property type="entry name" value="Flavonoid_dioxygenase-like"/>
</dbReference>
<organism evidence="2">
    <name type="scientific">bioreactor metagenome</name>
    <dbReference type="NCBI Taxonomy" id="1076179"/>
    <lineage>
        <taxon>unclassified sequences</taxon>
        <taxon>metagenomes</taxon>
        <taxon>ecological metagenomes</taxon>
    </lineage>
</organism>
<dbReference type="Gene3D" id="2.60.120.10">
    <property type="entry name" value="Jelly Rolls"/>
    <property type="match status" value="1"/>
</dbReference>
<dbReference type="PANTHER" id="PTHR43346">
    <property type="entry name" value="LIGAND BINDING DOMAIN PROTEIN, PUTATIVE (AFU_ORTHOLOGUE AFUA_6G14370)-RELATED"/>
    <property type="match status" value="1"/>
</dbReference>
<dbReference type="Pfam" id="PF07883">
    <property type="entry name" value="Cupin_2"/>
    <property type="match status" value="1"/>
</dbReference>
<gene>
    <name evidence="2" type="ORF">SDC9_188160</name>
</gene>
<sequence length="104" mass="11958">MQMTVMTLQPGEDIGLELRTTTDQFLRVEQGSGIVMMGDSEEDLDFQQRVEDDFAIFIPAGKWHNLRNDSDVPLKLYSIYTPVEHPHGTVHKTREEGILHDHDH</sequence>
<reference evidence="2" key="1">
    <citation type="submission" date="2019-08" db="EMBL/GenBank/DDBJ databases">
        <authorList>
            <person name="Kucharzyk K."/>
            <person name="Murdoch R.W."/>
            <person name="Higgins S."/>
            <person name="Loffler F."/>
        </authorList>
    </citation>
    <scope>NUCLEOTIDE SEQUENCE</scope>
</reference>
<dbReference type="InterPro" id="IPR014710">
    <property type="entry name" value="RmlC-like_jellyroll"/>
</dbReference>
<comment type="caution">
    <text evidence="2">The sequence shown here is derived from an EMBL/GenBank/DDBJ whole genome shotgun (WGS) entry which is preliminary data.</text>
</comment>
<name>A0A645HQ94_9ZZZZ</name>
<dbReference type="InterPro" id="IPR013096">
    <property type="entry name" value="Cupin_2"/>
</dbReference>
<dbReference type="EMBL" id="VSSQ01097165">
    <property type="protein sequence ID" value="MPN40622.1"/>
    <property type="molecule type" value="Genomic_DNA"/>
</dbReference>
<dbReference type="InterPro" id="IPR011051">
    <property type="entry name" value="RmlC_Cupin_sf"/>
</dbReference>
<proteinExistence type="predicted"/>